<evidence type="ECO:0000259" key="4">
    <source>
        <dbReference type="PROSITE" id="PS50043"/>
    </source>
</evidence>
<name>Q7NJN3_GLOVI</name>
<dbReference type="InParanoid" id="Q7NJN3"/>
<evidence type="ECO:0000256" key="1">
    <source>
        <dbReference type="ARBA" id="ARBA00023015"/>
    </source>
</evidence>
<dbReference type="KEGG" id="gvi:gsr1799"/>
<dbReference type="PANTHER" id="PTHR44688">
    <property type="entry name" value="DNA-BINDING TRANSCRIPTIONAL ACTIVATOR DEVR_DOSR"/>
    <property type="match status" value="1"/>
</dbReference>
<dbReference type="GO" id="GO:0006355">
    <property type="term" value="P:regulation of DNA-templated transcription"/>
    <property type="evidence" value="ECO:0007669"/>
    <property type="project" value="InterPro"/>
</dbReference>
<dbReference type="EMBL" id="BA000045">
    <property type="protein sequence ID" value="BAC89740.1"/>
    <property type="molecule type" value="Genomic_DNA"/>
</dbReference>
<accession>Q7NJN3</accession>
<dbReference type="HOGENOM" id="CLU_000445_103_9_3"/>
<dbReference type="SMART" id="SM00421">
    <property type="entry name" value="HTH_LUXR"/>
    <property type="match status" value="1"/>
</dbReference>
<protein>
    <submittedName>
        <fullName evidence="5">Gsr1799 protein</fullName>
    </submittedName>
</protein>
<dbReference type="Gene3D" id="1.10.10.10">
    <property type="entry name" value="Winged helix-like DNA-binding domain superfamily/Winged helix DNA-binding domain"/>
    <property type="match status" value="1"/>
</dbReference>
<dbReference type="SUPFAM" id="SSF46894">
    <property type="entry name" value="C-terminal effector domain of the bipartite response regulators"/>
    <property type="match status" value="1"/>
</dbReference>
<evidence type="ECO:0000256" key="2">
    <source>
        <dbReference type="ARBA" id="ARBA00023125"/>
    </source>
</evidence>
<dbReference type="OrthoDB" id="510967at2"/>
<dbReference type="PhylomeDB" id="Q7NJN3"/>
<dbReference type="Pfam" id="PF00196">
    <property type="entry name" value="GerE"/>
    <property type="match status" value="1"/>
</dbReference>
<proteinExistence type="predicted"/>
<keyword evidence="3" id="KW-0804">Transcription</keyword>
<keyword evidence="1" id="KW-0805">Transcription regulation</keyword>
<dbReference type="PANTHER" id="PTHR44688:SF16">
    <property type="entry name" value="DNA-BINDING TRANSCRIPTIONAL ACTIVATOR DEVR_DOSR"/>
    <property type="match status" value="1"/>
</dbReference>
<evidence type="ECO:0000313" key="5">
    <source>
        <dbReference type="EMBL" id="BAC89740.1"/>
    </source>
</evidence>
<organism evidence="5 6">
    <name type="scientific">Gloeobacter violaceus (strain ATCC 29082 / PCC 7421)</name>
    <dbReference type="NCBI Taxonomy" id="251221"/>
    <lineage>
        <taxon>Bacteria</taxon>
        <taxon>Bacillati</taxon>
        <taxon>Cyanobacteriota</taxon>
        <taxon>Cyanophyceae</taxon>
        <taxon>Gloeobacterales</taxon>
        <taxon>Gloeobacteraceae</taxon>
        <taxon>Gloeobacter</taxon>
    </lineage>
</organism>
<evidence type="ECO:0000313" key="6">
    <source>
        <dbReference type="Proteomes" id="UP000000557"/>
    </source>
</evidence>
<dbReference type="GO" id="GO:0003677">
    <property type="term" value="F:DNA binding"/>
    <property type="evidence" value="ECO:0007669"/>
    <property type="project" value="UniProtKB-KW"/>
</dbReference>
<sequence>MRSQPPPAALTALTPRERQVSGLIARGASNAEIARSLYISEGTVKFHITKILSRLGVRDRTQAAILANACAEWL</sequence>
<dbReference type="eggNOG" id="COG2197">
    <property type="taxonomic scope" value="Bacteria"/>
</dbReference>
<dbReference type="STRING" id="251221.gene:10759291"/>
<dbReference type="PRINTS" id="PR00038">
    <property type="entry name" value="HTHLUXR"/>
</dbReference>
<reference evidence="5 6" key="1">
    <citation type="journal article" date="2003" name="DNA Res.">
        <title>Complete genome structure of Gloeobacter violaceus PCC 7421, a cyanobacterium that lacks thylakoids.</title>
        <authorList>
            <person name="Nakamura Y."/>
            <person name="Kaneko T."/>
            <person name="Sato S."/>
            <person name="Mimuro M."/>
            <person name="Miyashita H."/>
            <person name="Tsuchiya T."/>
            <person name="Sasamoto S."/>
            <person name="Watanabe A."/>
            <person name="Kawashima K."/>
            <person name="Kishida Y."/>
            <person name="Kiyokawa C."/>
            <person name="Kohara M."/>
            <person name="Matsumoto M."/>
            <person name="Matsuno A."/>
            <person name="Nakazaki N."/>
            <person name="Shimpo S."/>
            <person name="Takeuchi C."/>
            <person name="Yamada M."/>
            <person name="Tabata S."/>
        </authorList>
    </citation>
    <scope>NUCLEOTIDE SEQUENCE [LARGE SCALE GENOMIC DNA]</scope>
    <source>
        <strain evidence="6">ATCC 29082 / PCC 7421</strain>
    </source>
</reference>
<dbReference type="InterPro" id="IPR016032">
    <property type="entry name" value="Sig_transdc_resp-reg_C-effctor"/>
</dbReference>
<feature type="domain" description="HTH luxR-type" evidence="4">
    <location>
        <begin position="6"/>
        <end position="71"/>
    </location>
</feature>
<dbReference type="InterPro" id="IPR000792">
    <property type="entry name" value="Tscrpt_reg_LuxR_C"/>
</dbReference>
<dbReference type="InterPro" id="IPR036388">
    <property type="entry name" value="WH-like_DNA-bd_sf"/>
</dbReference>
<dbReference type="Proteomes" id="UP000000557">
    <property type="component" value="Chromosome"/>
</dbReference>
<dbReference type="CDD" id="cd06170">
    <property type="entry name" value="LuxR_C_like"/>
    <property type="match status" value="1"/>
</dbReference>
<dbReference type="EnsemblBacteria" id="BAC89740">
    <property type="protein sequence ID" value="BAC89740"/>
    <property type="gene ID" value="BAC89740"/>
</dbReference>
<dbReference type="AlphaFoldDB" id="Q7NJN3"/>
<keyword evidence="2" id="KW-0238">DNA-binding</keyword>
<dbReference type="PROSITE" id="PS50043">
    <property type="entry name" value="HTH_LUXR_2"/>
    <property type="match status" value="1"/>
</dbReference>
<gene>
    <name evidence="5" type="ordered locus">gsr1799</name>
</gene>
<reference evidence="5 6" key="2">
    <citation type="journal article" date="2003" name="DNA Res.">
        <title>Complete genome structure of Gloeobacter violaceus PCC 7421, a cyanobacterium that lacks thylakoids (supplement).</title>
        <authorList>
            <person name="Nakamura Y."/>
            <person name="Kaneko T."/>
            <person name="Sato S."/>
            <person name="Mimuro M."/>
            <person name="Miyashita H."/>
            <person name="Tsuchiya T."/>
            <person name="Sasamoto S."/>
            <person name="Watanabe A."/>
            <person name="Kawashima K."/>
            <person name="Kishida Y."/>
            <person name="Kiyokawa C."/>
            <person name="Kohara M."/>
            <person name="Matsumoto M."/>
            <person name="Matsuno A."/>
            <person name="Nakazaki N."/>
            <person name="Shimpo S."/>
            <person name="Takeuchi C."/>
            <person name="Yamada M."/>
            <person name="Tabata S."/>
        </authorList>
    </citation>
    <scope>NUCLEOTIDE SEQUENCE [LARGE SCALE GENOMIC DNA]</scope>
    <source>
        <strain evidence="6">ATCC 29082 / PCC 7421</strain>
    </source>
</reference>
<keyword evidence="6" id="KW-1185">Reference proteome</keyword>
<evidence type="ECO:0000256" key="3">
    <source>
        <dbReference type="ARBA" id="ARBA00023163"/>
    </source>
</evidence>